<evidence type="ECO:0000259" key="1">
    <source>
        <dbReference type="PROSITE" id="PS51372"/>
    </source>
</evidence>
<dbReference type="GO" id="GO:0006355">
    <property type="term" value="P:regulation of DNA-templated transcription"/>
    <property type="evidence" value="ECO:0007669"/>
    <property type="project" value="InterPro"/>
</dbReference>
<feature type="non-terminal residue" evidence="2">
    <location>
        <position position="91"/>
    </location>
</feature>
<dbReference type="EMBL" id="JAJDLA010000052">
    <property type="protein sequence ID" value="MCB8606548.1"/>
    <property type="molecule type" value="Genomic_DNA"/>
</dbReference>
<dbReference type="InterPro" id="IPR011608">
    <property type="entry name" value="PRD"/>
</dbReference>
<evidence type="ECO:0000313" key="3">
    <source>
        <dbReference type="Proteomes" id="UP001198010"/>
    </source>
</evidence>
<feature type="non-terminal residue" evidence="2">
    <location>
        <position position="1"/>
    </location>
</feature>
<sequence>NVYALSSYLFFKTGLLSLNHQDEVLSEQLLEDVKQRYKKEYQIVLMVKTFIENRIEFQLGNEDIIMMTLFLSTTKISHDESRIKAMIIAHG</sequence>
<dbReference type="SUPFAM" id="SSF63520">
    <property type="entry name" value="PTS-regulatory domain, PRD"/>
    <property type="match status" value="1"/>
</dbReference>
<feature type="domain" description="PRD" evidence="1">
    <location>
        <begin position="1"/>
        <end position="81"/>
    </location>
</feature>
<dbReference type="AlphaFoldDB" id="A0AB35HET9"/>
<dbReference type="InterPro" id="IPR036634">
    <property type="entry name" value="PRD_sf"/>
</dbReference>
<protein>
    <submittedName>
        <fullName evidence="2">PRD domain-containing protein</fullName>
    </submittedName>
</protein>
<dbReference type="RefSeq" id="WP_227283842.1">
    <property type="nucleotide sequence ID" value="NZ_JAJDLA010000052.1"/>
</dbReference>
<gene>
    <name evidence="2" type="ORF">LJD63_09820</name>
</gene>
<dbReference type="PROSITE" id="PS51372">
    <property type="entry name" value="PRD_2"/>
    <property type="match status" value="1"/>
</dbReference>
<reference evidence="2" key="1">
    <citation type="submission" date="2021-10" db="EMBL/GenBank/DDBJ databases">
        <title>Collection of gut derived symbiotic bacterial strains cultured from healthy donors.</title>
        <authorList>
            <person name="Lin H."/>
            <person name="Littmann E."/>
            <person name="Kohout C."/>
            <person name="Pamer E.G."/>
        </authorList>
    </citation>
    <scope>NUCLEOTIDE SEQUENCE</scope>
    <source>
        <strain evidence="2">DFI.4.35</strain>
    </source>
</reference>
<proteinExistence type="predicted"/>
<accession>A0AB35HET9</accession>
<dbReference type="Pfam" id="PF00874">
    <property type="entry name" value="PRD"/>
    <property type="match status" value="1"/>
</dbReference>
<name>A0AB35HET9_9FIRM</name>
<evidence type="ECO:0000313" key="2">
    <source>
        <dbReference type="EMBL" id="MCB8606548.1"/>
    </source>
</evidence>
<dbReference type="Proteomes" id="UP001198010">
    <property type="component" value="Unassembled WGS sequence"/>
</dbReference>
<organism evidence="2 3">
    <name type="scientific">Veillonella nakazawae</name>
    <dbReference type="NCBI Taxonomy" id="2682456"/>
    <lineage>
        <taxon>Bacteria</taxon>
        <taxon>Bacillati</taxon>
        <taxon>Bacillota</taxon>
        <taxon>Negativicutes</taxon>
        <taxon>Veillonellales</taxon>
        <taxon>Veillonellaceae</taxon>
        <taxon>Veillonella</taxon>
    </lineage>
</organism>
<comment type="caution">
    <text evidence="2">The sequence shown here is derived from an EMBL/GenBank/DDBJ whole genome shotgun (WGS) entry which is preliminary data.</text>
</comment>
<dbReference type="Gene3D" id="1.10.1790.10">
    <property type="entry name" value="PRD domain"/>
    <property type="match status" value="1"/>
</dbReference>